<dbReference type="GO" id="GO:0062054">
    <property type="term" value="F:fluoride channel activity"/>
    <property type="evidence" value="ECO:0007669"/>
    <property type="project" value="UniProtKB-UniRule"/>
</dbReference>
<evidence type="ECO:0000256" key="4">
    <source>
        <dbReference type="ARBA" id="ARBA00022989"/>
    </source>
</evidence>
<feature type="compositionally biased region" description="Basic and acidic residues" evidence="11">
    <location>
        <begin position="285"/>
        <end position="297"/>
    </location>
</feature>
<evidence type="ECO:0000256" key="10">
    <source>
        <dbReference type="HAMAP-Rule" id="MF_00454"/>
    </source>
</evidence>
<evidence type="ECO:0000313" key="13">
    <source>
        <dbReference type="Proteomes" id="UP000324288"/>
    </source>
</evidence>
<comment type="activity regulation">
    <text evidence="10">Na(+) is not transported, but it plays an essential structural role and its presence is essential for fluoride channel function.</text>
</comment>
<comment type="catalytic activity">
    <reaction evidence="8">
        <text>fluoride(in) = fluoride(out)</text>
        <dbReference type="Rhea" id="RHEA:76159"/>
        <dbReference type="ChEBI" id="CHEBI:17051"/>
    </reaction>
    <physiologicalReaction direction="left-to-right" evidence="8">
        <dbReference type="Rhea" id="RHEA:76160"/>
    </physiologicalReaction>
</comment>
<gene>
    <name evidence="12" type="primary">crcB_1</name>
    <name evidence="10" type="synonym">crcB</name>
    <name evidence="10" type="synonym">fluC</name>
    <name evidence="12" type="ORF">LC603019_01019</name>
</gene>
<keyword evidence="10" id="KW-0813">Transport</keyword>
<feature type="binding site" evidence="10">
    <location>
        <position position="89"/>
    </location>
    <ligand>
        <name>Na(+)</name>
        <dbReference type="ChEBI" id="CHEBI:29101"/>
        <note>structural</note>
    </ligand>
</feature>
<comment type="similarity">
    <text evidence="7 10">Belongs to the fluoride channel Fluc/FEX (TC 1.A.43) family.</text>
</comment>
<dbReference type="PANTHER" id="PTHR28259">
    <property type="entry name" value="FLUORIDE EXPORT PROTEIN 1-RELATED"/>
    <property type="match status" value="1"/>
</dbReference>
<comment type="subcellular location">
    <subcellularLocation>
        <location evidence="1 10">Cell membrane</location>
        <topology evidence="1 10">Multi-pass membrane protein</topology>
    </subcellularLocation>
</comment>
<keyword evidence="10" id="KW-0406">Ion transport</keyword>
<evidence type="ECO:0000256" key="6">
    <source>
        <dbReference type="ARBA" id="ARBA00023303"/>
    </source>
</evidence>
<keyword evidence="5 10" id="KW-0472">Membrane</keyword>
<proteinExistence type="inferred from homology"/>
<evidence type="ECO:0000256" key="8">
    <source>
        <dbReference type="ARBA" id="ARBA00035585"/>
    </source>
</evidence>
<evidence type="ECO:0000256" key="7">
    <source>
        <dbReference type="ARBA" id="ARBA00035120"/>
    </source>
</evidence>
<accession>A0A5E3ZXA8</accession>
<feature type="transmembrane region" description="Helical" evidence="10">
    <location>
        <begin position="12"/>
        <end position="35"/>
    </location>
</feature>
<feature type="region of interest" description="Disordered" evidence="11">
    <location>
        <begin position="285"/>
        <end position="353"/>
    </location>
</feature>
<keyword evidence="13" id="KW-1185">Reference proteome</keyword>
<feature type="transmembrane region" description="Helical" evidence="10">
    <location>
        <begin position="117"/>
        <end position="139"/>
    </location>
</feature>
<dbReference type="Pfam" id="PF02537">
    <property type="entry name" value="CRCB"/>
    <property type="match status" value="1"/>
</dbReference>
<feature type="transmembrane region" description="Helical" evidence="10">
    <location>
        <begin position="47"/>
        <end position="71"/>
    </location>
</feature>
<keyword evidence="4 10" id="KW-1133">Transmembrane helix</keyword>
<dbReference type="GO" id="GO:0005886">
    <property type="term" value="C:plasma membrane"/>
    <property type="evidence" value="ECO:0007669"/>
    <property type="project" value="UniProtKB-SubCell"/>
</dbReference>
<dbReference type="EMBL" id="LR584267">
    <property type="protein sequence ID" value="VHO00882.1"/>
    <property type="molecule type" value="Genomic_DNA"/>
</dbReference>
<keyword evidence="3 10" id="KW-0812">Transmembrane</keyword>
<feature type="region of interest" description="Disordered" evidence="11">
    <location>
        <begin position="368"/>
        <end position="392"/>
    </location>
</feature>
<evidence type="ECO:0000313" key="12">
    <source>
        <dbReference type="EMBL" id="VHO00882.1"/>
    </source>
</evidence>
<feature type="binding site" evidence="10">
    <location>
        <position position="92"/>
    </location>
    <ligand>
        <name>Na(+)</name>
        <dbReference type="ChEBI" id="CHEBI:29101"/>
        <note>structural</note>
    </ligand>
</feature>
<evidence type="ECO:0000256" key="9">
    <source>
        <dbReference type="ARBA" id="ARBA00049940"/>
    </source>
</evidence>
<evidence type="ECO:0000256" key="2">
    <source>
        <dbReference type="ARBA" id="ARBA00022475"/>
    </source>
</evidence>
<evidence type="ECO:0000256" key="11">
    <source>
        <dbReference type="SAM" id="MobiDB-lite"/>
    </source>
</evidence>
<keyword evidence="2 10" id="KW-1003">Cell membrane</keyword>
<comment type="function">
    <text evidence="9 10">Fluoride-specific ion channel. Important for reducing fluoride concentration in the cell, thus reducing its toxicity.</text>
</comment>
<feature type="compositionally biased region" description="Low complexity" evidence="11">
    <location>
        <begin position="342"/>
        <end position="353"/>
    </location>
</feature>
<dbReference type="RefSeq" id="WP_148417691.1">
    <property type="nucleotide sequence ID" value="NZ_LR584267.1"/>
</dbReference>
<evidence type="ECO:0000256" key="3">
    <source>
        <dbReference type="ARBA" id="ARBA00022692"/>
    </source>
</evidence>
<evidence type="ECO:0000256" key="5">
    <source>
        <dbReference type="ARBA" id="ARBA00023136"/>
    </source>
</evidence>
<dbReference type="Proteomes" id="UP000324288">
    <property type="component" value="Chromosome"/>
</dbReference>
<dbReference type="GO" id="GO:0140114">
    <property type="term" value="P:cellular detoxification of fluoride"/>
    <property type="evidence" value="ECO:0007669"/>
    <property type="project" value="UniProtKB-UniRule"/>
</dbReference>
<organism evidence="12 13">
    <name type="scientific">Lawsonella clevelandensis</name>
    <dbReference type="NCBI Taxonomy" id="1528099"/>
    <lineage>
        <taxon>Bacteria</taxon>
        <taxon>Bacillati</taxon>
        <taxon>Actinomycetota</taxon>
        <taxon>Actinomycetes</taxon>
        <taxon>Mycobacteriales</taxon>
        <taxon>Lawsonellaceae</taxon>
        <taxon>Lawsonella</taxon>
    </lineage>
</organism>
<name>A0A5E3ZXA8_9ACTN</name>
<feature type="transmembrane region" description="Helical" evidence="10">
    <location>
        <begin position="78"/>
        <end position="105"/>
    </location>
</feature>
<keyword evidence="6 10" id="KW-0407">Ion channel</keyword>
<dbReference type="GO" id="GO:0046872">
    <property type="term" value="F:metal ion binding"/>
    <property type="evidence" value="ECO:0007669"/>
    <property type="project" value="UniProtKB-KW"/>
</dbReference>
<dbReference type="AlphaFoldDB" id="A0A5E3ZXA8"/>
<dbReference type="PANTHER" id="PTHR28259:SF1">
    <property type="entry name" value="FLUORIDE EXPORT PROTEIN 1-RELATED"/>
    <property type="match status" value="1"/>
</dbReference>
<dbReference type="HAMAP" id="MF_00454">
    <property type="entry name" value="FluC"/>
    <property type="match status" value="1"/>
</dbReference>
<sequence>MTSRTSFSLEKLRSYLGMALAVAAGGALGALLRWTLTTGWTSTPGTIAWSVLLINVVGSALLGVVTVVAACRLPHRPMVVAFLGTGLLGGFTTFSTVMVLSLQLAYEGHPWVASLQVLLNVLLSVLAAVVAMFCTTLAVDKQDAKRGMSTELSVESEESAEELLAVDRVEDEEDDPAAEASGADVSDAEPLESYELESDELHADVVAANVVAANVPEPETTVAAPPVEATEVVEIAEVAEAPVEEHHPAEDALNKDPQHDDAELFTESNDAEELLAVDRAHHINHPKRDYRASRDYQAKAAAVPAAEHDAPADLPTSRRTYRAGGATTSAQHEEMVPGYVTAPPAASPAPAVDVSTDVAAAPGAATDVAAAPAPTPRAGRHSHAKPRPLMVNGQPEPELYLPDLDFDSEAFAFPGTAEFPIVTFDEGGEGASRHSRRAVPEGQAGTVADLAARFAAARGIENEEDK</sequence>
<feature type="region of interest" description="Disordered" evidence="11">
    <location>
        <begin position="167"/>
        <end position="189"/>
    </location>
</feature>
<protein>
    <recommendedName>
        <fullName evidence="10">Fluoride-specific ion channel FluC</fullName>
    </recommendedName>
</protein>
<dbReference type="InterPro" id="IPR003691">
    <property type="entry name" value="FluC"/>
</dbReference>
<reference evidence="12 13" key="1">
    <citation type="submission" date="2019-04" db="EMBL/GenBank/DDBJ databases">
        <authorList>
            <person name="Seth-Smith MB H."/>
            <person name="Seth-Smith H."/>
        </authorList>
    </citation>
    <scope>NUCLEOTIDE SEQUENCE [LARGE SCALE GENOMIC DNA]</scope>
    <source>
        <strain evidence="12">USB-603019</strain>
    </source>
</reference>
<keyword evidence="10" id="KW-0915">Sodium</keyword>
<evidence type="ECO:0000256" key="1">
    <source>
        <dbReference type="ARBA" id="ARBA00004651"/>
    </source>
</evidence>
<keyword evidence="10" id="KW-0479">Metal-binding</keyword>